<dbReference type="SUPFAM" id="SSF55681">
    <property type="entry name" value="Class II aaRS and biotin synthetases"/>
    <property type="match status" value="1"/>
</dbReference>
<feature type="active site" description="Acyl-thioester intermediate" evidence="6">
    <location>
        <position position="198"/>
    </location>
</feature>
<comment type="miscellaneous">
    <text evidence="6">In the reaction, the free carboxyl group of octanoic acid is attached via an amide linkage to the epsilon-amino group of a specific lysine residue of lipoyl domains of lipoate-dependent enzymes.</text>
</comment>
<reference evidence="9 10" key="1">
    <citation type="submission" date="2020-03" db="EMBL/GenBank/DDBJ databases">
        <title>Cyclobacterium plantarum sp. nov., a marine bacterium isolated from a coastal-marine wetland.</title>
        <authorList>
            <person name="Sanchez-Porro C."/>
            <person name="Ventosa A."/>
            <person name="Amoozegar M."/>
        </authorList>
    </citation>
    <scope>NUCLEOTIDE SEQUENCE [LARGE SCALE GENOMIC DNA]</scope>
    <source>
        <strain evidence="9 10">GBPx2</strain>
    </source>
</reference>
<protein>
    <recommendedName>
        <fullName evidence="6 7">Octanoyltransferase</fullName>
        <ecNumber evidence="6 7">2.3.1.181</ecNumber>
    </recommendedName>
    <alternativeName>
        <fullName evidence="6">Lipoate-protein ligase B</fullName>
    </alternativeName>
    <alternativeName>
        <fullName evidence="6">Lipoyl/octanoyl transferase</fullName>
    </alternativeName>
    <alternativeName>
        <fullName evidence="6">Octanoyl-[acyl-carrier-protein]-protein N-octanoyltransferase</fullName>
    </alternativeName>
</protein>
<dbReference type="PANTHER" id="PTHR10993:SF12">
    <property type="entry name" value="OCTANOYLTRANSFERASE"/>
    <property type="match status" value="1"/>
</dbReference>
<evidence type="ECO:0000256" key="5">
    <source>
        <dbReference type="ARBA" id="ARBA00024732"/>
    </source>
</evidence>
<dbReference type="InterPro" id="IPR000544">
    <property type="entry name" value="Octanoyltransferase"/>
</dbReference>
<dbReference type="GO" id="GO:0016740">
    <property type="term" value="F:transferase activity"/>
    <property type="evidence" value="ECO:0007669"/>
    <property type="project" value="UniProtKB-KW"/>
</dbReference>
<dbReference type="InterPro" id="IPR045864">
    <property type="entry name" value="aa-tRNA-synth_II/BPL/LPL"/>
</dbReference>
<evidence type="ECO:0000256" key="1">
    <source>
        <dbReference type="ARBA" id="ARBA00004821"/>
    </source>
</evidence>
<keyword evidence="3 6" id="KW-0808">Transferase</keyword>
<evidence type="ECO:0000313" key="10">
    <source>
        <dbReference type="Proteomes" id="UP000649799"/>
    </source>
</evidence>
<feature type="binding site" evidence="6">
    <location>
        <begin position="94"/>
        <end position="101"/>
    </location>
    <ligand>
        <name>substrate</name>
    </ligand>
</feature>
<dbReference type="InterPro" id="IPR020605">
    <property type="entry name" value="Octanoyltransferase_CS"/>
</dbReference>
<dbReference type="InterPro" id="IPR004143">
    <property type="entry name" value="BPL_LPL_catalytic"/>
</dbReference>
<dbReference type="CDD" id="cd16444">
    <property type="entry name" value="LipB"/>
    <property type="match status" value="1"/>
</dbReference>
<feature type="binding site" evidence="6">
    <location>
        <begin position="180"/>
        <end position="182"/>
    </location>
    <ligand>
        <name>substrate</name>
    </ligand>
</feature>
<keyword evidence="2 6" id="KW-0963">Cytoplasm</keyword>
<dbReference type="EC" id="2.3.1.181" evidence="6 7"/>
<dbReference type="PIRSF" id="PIRSF016262">
    <property type="entry name" value="LPLase"/>
    <property type="match status" value="1"/>
</dbReference>
<comment type="similarity">
    <text evidence="6 7">Belongs to the LipB family.</text>
</comment>
<dbReference type="PROSITE" id="PS51733">
    <property type="entry name" value="BPL_LPL_CATALYTIC"/>
    <property type="match status" value="1"/>
</dbReference>
<comment type="caution">
    <text evidence="9">The sequence shown here is derived from an EMBL/GenBank/DDBJ whole genome shotgun (WGS) entry which is preliminary data.</text>
</comment>
<dbReference type="NCBIfam" id="TIGR00214">
    <property type="entry name" value="lipB"/>
    <property type="match status" value="1"/>
</dbReference>
<dbReference type="PANTHER" id="PTHR10993">
    <property type="entry name" value="OCTANOYLTRANSFERASE"/>
    <property type="match status" value="1"/>
</dbReference>
<accession>A0ABX0H8A8</accession>
<keyword evidence="10" id="KW-1185">Reference proteome</keyword>
<proteinExistence type="inferred from homology"/>
<gene>
    <name evidence="6 9" type="primary">lipB</name>
    <name evidence="9" type="ORF">G9Q97_09910</name>
</gene>
<comment type="function">
    <text evidence="5 6 7">Catalyzes the transfer of endogenously produced octanoic acid from octanoyl-acyl-carrier-protein onto the lipoyl domains of lipoate-dependent enzymes. Lipoyl-ACP can also act as a substrate although octanoyl-ACP is likely to be the physiological substrate.</text>
</comment>
<dbReference type="Proteomes" id="UP000649799">
    <property type="component" value="Unassembled WGS sequence"/>
</dbReference>
<evidence type="ECO:0000256" key="3">
    <source>
        <dbReference type="ARBA" id="ARBA00022679"/>
    </source>
</evidence>
<dbReference type="HAMAP" id="MF_00013">
    <property type="entry name" value="LipB"/>
    <property type="match status" value="1"/>
</dbReference>
<name>A0ABX0H8A8_9BACT</name>
<dbReference type="PROSITE" id="PS01313">
    <property type="entry name" value="LIPB"/>
    <property type="match status" value="1"/>
</dbReference>
<feature type="binding site" evidence="6">
    <location>
        <begin position="167"/>
        <end position="169"/>
    </location>
    <ligand>
        <name>substrate</name>
    </ligand>
</feature>
<dbReference type="EMBL" id="JAANYN010000003">
    <property type="protein sequence ID" value="NHE57128.1"/>
    <property type="molecule type" value="Genomic_DNA"/>
</dbReference>
<evidence type="ECO:0000256" key="6">
    <source>
        <dbReference type="HAMAP-Rule" id="MF_00013"/>
    </source>
</evidence>
<evidence type="ECO:0000259" key="8">
    <source>
        <dbReference type="PROSITE" id="PS51733"/>
    </source>
</evidence>
<keyword evidence="4 6" id="KW-0012">Acyltransferase</keyword>
<sequence>MNQFINKKVYFKDLGRKDYRETWDMQEQLFADTIAIKINNRNLTVSSQQITQNYLLFVEHPHVYTLGKSGKPENLLLDEAGLKKVGASYYPINRGGDITYHGPGQLVGYPVLDLDNFFTDIHKYLRFLEEAVIATLEEYDIEAGRIEGLTGVWIDHIRQDNPRKICALGVKSSRWVTMHGFAFNLNTDIAYFNHIVPCGISDKAVTSMHLELGHPVDEAEVKNKVKVHLARLFGMDFVENLFSPEKSH</sequence>
<evidence type="ECO:0000256" key="2">
    <source>
        <dbReference type="ARBA" id="ARBA00022490"/>
    </source>
</evidence>
<feature type="site" description="Lowers pKa of active site Cys" evidence="6">
    <location>
        <position position="164"/>
    </location>
</feature>
<comment type="catalytic activity">
    <reaction evidence="6 7">
        <text>octanoyl-[ACP] + L-lysyl-[protein] = N(6)-octanoyl-L-lysyl-[protein] + holo-[ACP] + H(+)</text>
        <dbReference type="Rhea" id="RHEA:17665"/>
        <dbReference type="Rhea" id="RHEA-COMP:9636"/>
        <dbReference type="Rhea" id="RHEA-COMP:9685"/>
        <dbReference type="Rhea" id="RHEA-COMP:9752"/>
        <dbReference type="Rhea" id="RHEA-COMP:9928"/>
        <dbReference type="ChEBI" id="CHEBI:15378"/>
        <dbReference type="ChEBI" id="CHEBI:29969"/>
        <dbReference type="ChEBI" id="CHEBI:64479"/>
        <dbReference type="ChEBI" id="CHEBI:78463"/>
        <dbReference type="ChEBI" id="CHEBI:78809"/>
        <dbReference type="EC" id="2.3.1.181"/>
    </reaction>
</comment>
<evidence type="ECO:0000256" key="4">
    <source>
        <dbReference type="ARBA" id="ARBA00023315"/>
    </source>
</evidence>
<comment type="pathway">
    <text evidence="1 6 7">Protein modification; protein lipoylation via endogenous pathway; protein N(6)-(lipoyl)lysine from octanoyl-[acyl-carrier-protein]: step 1/2.</text>
</comment>
<evidence type="ECO:0000313" key="9">
    <source>
        <dbReference type="EMBL" id="NHE57128.1"/>
    </source>
</evidence>
<dbReference type="Gene3D" id="3.30.930.10">
    <property type="entry name" value="Bira Bifunctional Protein, Domain 2"/>
    <property type="match status" value="1"/>
</dbReference>
<feature type="domain" description="BPL/LPL catalytic" evidence="8">
    <location>
        <begin position="49"/>
        <end position="237"/>
    </location>
</feature>
<dbReference type="NCBIfam" id="NF010925">
    <property type="entry name" value="PRK14345.1"/>
    <property type="match status" value="1"/>
</dbReference>
<evidence type="ECO:0000256" key="7">
    <source>
        <dbReference type="PIRNR" id="PIRNR016262"/>
    </source>
</evidence>
<dbReference type="RefSeq" id="WP_166146518.1">
    <property type="nucleotide sequence ID" value="NZ_JAANYN010000003.1"/>
</dbReference>
<dbReference type="Pfam" id="PF21948">
    <property type="entry name" value="LplA-B_cat"/>
    <property type="match status" value="1"/>
</dbReference>
<organism evidence="9 10">
    <name type="scientific">Cyclobacterium plantarum</name>
    <dbReference type="NCBI Taxonomy" id="2716263"/>
    <lineage>
        <taxon>Bacteria</taxon>
        <taxon>Pseudomonadati</taxon>
        <taxon>Bacteroidota</taxon>
        <taxon>Cytophagia</taxon>
        <taxon>Cytophagales</taxon>
        <taxon>Cyclobacteriaceae</taxon>
        <taxon>Cyclobacterium</taxon>
    </lineage>
</organism>
<comment type="subcellular location">
    <subcellularLocation>
        <location evidence="6">Cytoplasm</location>
    </subcellularLocation>
</comment>